<proteinExistence type="inferred from homology"/>
<dbReference type="Proteomes" id="UP000034137">
    <property type="component" value="Unassembled WGS sequence"/>
</dbReference>
<dbReference type="GO" id="GO:0005886">
    <property type="term" value="C:plasma membrane"/>
    <property type="evidence" value="ECO:0007669"/>
    <property type="project" value="UniProtKB-SubCell"/>
</dbReference>
<keyword evidence="3" id="KW-0813">Transport</keyword>
<dbReference type="PANTHER" id="PTHR30269">
    <property type="entry name" value="TRANSMEMBRANE PROTEIN YFCA"/>
    <property type="match status" value="1"/>
</dbReference>
<evidence type="ECO:0000256" key="5">
    <source>
        <dbReference type="ARBA" id="ARBA00022692"/>
    </source>
</evidence>
<keyword evidence="6 8" id="KW-1133">Transmembrane helix</keyword>
<feature type="transmembrane region" description="Helical" evidence="8">
    <location>
        <begin position="98"/>
        <end position="116"/>
    </location>
</feature>
<comment type="similarity">
    <text evidence="2 8">Belongs to the 4-toluene sulfonate uptake permease (TSUP) (TC 2.A.102) family.</text>
</comment>
<evidence type="ECO:0000256" key="1">
    <source>
        <dbReference type="ARBA" id="ARBA00004651"/>
    </source>
</evidence>
<feature type="transmembrane region" description="Helical" evidence="8">
    <location>
        <begin position="137"/>
        <end position="161"/>
    </location>
</feature>
<evidence type="ECO:0000256" key="8">
    <source>
        <dbReference type="RuleBase" id="RU363041"/>
    </source>
</evidence>
<evidence type="ECO:0000256" key="4">
    <source>
        <dbReference type="ARBA" id="ARBA00022475"/>
    </source>
</evidence>
<feature type="transmembrane region" description="Helical" evidence="8">
    <location>
        <begin position="228"/>
        <end position="246"/>
    </location>
</feature>
<keyword evidence="7 8" id="KW-0472">Membrane</keyword>
<gene>
    <name evidence="9" type="ORF">UT64_C0019G0011</name>
</gene>
<name>A0A0G0SDW9_9BACT</name>
<evidence type="ECO:0000313" key="10">
    <source>
        <dbReference type="Proteomes" id="UP000034137"/>
    </source>
</evidence>
<evidence type="ECO:0000256" key="6">
    <source>
        <dbReference type="ARBA" id="ARBA00022989"/>
    </source>
</evidence>
<feature type="transmembrane region" description="Helical" evidence="8">
    <location>
        <begin position="173"/>
        <end position="194"/>
    </location>
</feature>
<reference evidence="9 10" key="1">
    <citation type="journal article" date="2015" name="Nature">
        <title>rRNA introns, odd ribosomes, and small enigmatic genomes across a large radiation of phyla.</title>
        <authorList>
            <person name="Brown C.T."/>
            <person name="Hug L.A."/>
            <person name="Thomas B.C."/>
            <person name="Sharon I."/>
            <person name="Castelle C.J."/>
            <person name="Singh A."/>
            <person name="Wilkins M.J."/>
            <person name="Williams K.H."/>
            <person name="Banfield J.F."/>
        </authorList>
    </citation>
    <scope>NUCLEOTIDE SEQUENCE [LARGE SCALE GENOMIC DNA]</scope>
</reference>
<accession>A0A0G0SDW9</accession>
<dbReference type="PANTHER" id="PTHR30269:SF0">
    <property type="entry name" value="MEMBRANE TRANSPORTER PROTEIN YFCA-RELATED"/>
    <property type="match status" value="1"/>
</dbReference>
<dbReference type="InterPro" id="IPR002781">
    <property type="entry name" value="TM_pro_TauE-like"/>
</dbReference>
<sequence length="248" mass="27271">MITFFIIFITSLIATALSSMSGGGASVINIPVLLSLGIPFPMATAAQKVSSSFWVLPASYNYLKDRKVDWRFLLLFSTIGLIGVYAGVAVIMHTNQRLLQITVGILILLLVAYTYFKKDVGLAEQKVYSKLRRSIAYVFALILGFYESFFGSGNGIMFSIVTLKTRGFDFVDALGYYFSVAFPWCVFAAGLLIYKGNFSWAIMTPIVLGSLIGGQIGSRYAKYKGNKFIKLMFVIIGSILGIKLLVGM</sequence>
<evidence type="ECO:0000256" key="2">
    <source>
        <dbReference type="ARBA" id="ARBA00009142"/>
    </source>
</evidence>
<comment type="caution">
    <text evidence="9">The sequence shown here is derived from an EMBL/GenBank/DDBJ whole genome shotgun (WGS) entry which is preliminary data.</text>
</comment>
<evidence type="ECO:0000256" key="7">
    <source>
        <dbReference type="ARBA" id="ARBA00023136"/>
    </source>
</evidence>
<evidence type="ECO:0000313" key="9">
    <source>
        <dbReference type="EMBL" id="KKR32905.1"/>
    </source>
</evidence>
<dbReference type="EMBL" id="LBXO01000019">
    <property type="protein sequence ID" value="KKR32905.1"/>
    <property type="molecule type" value="Genomic_DNA"/>
</dbReference>
<comment type="subcellular location">
    <subcellularLocation>
        <location evidence="1 8">Cell membrane</location>
        <topology evidence="1 8">Multi-pass membrane protein</topology>
    </subcellularLocation>
</comment>
<dbReference type="InterPro" id="IPR052017">
    <property type="entry name" value="TSUP"/>
</dbReference>
<dbReference type="Pfam" id="PF01925">
    <property type="entry name" value="TauE"/>
    <property type="match status" value="1"/>
</dbReference>
<evidence type="ECO:0000256" key="3">
    <source>
        <dbReference type="ARBA" id="ARBA00022448"/>
    </source>
</evidence>
<feature type="transmembrane region" description="Helical" evidence="8">
    <location>
        <begin position="72"/>
        <end position="92"/>
    </location>
</feature>
<keyword evidence="5 8" id="KW-0812">Transmembrane</keyword>
<organism evidence="9 10">
    <name type="scientific">Candidatus Falkowbacteria bacterium GW2011_GWF2_39_8</name>
    <dbReference type="NCBI Taxonomy" id="1618642"/>
    <lineage>
        <taxon>Bacteria</taxon>
        <taxon>Candidatus Falkowiibacteriota</taxon>
    </lineage>
</organism>
<dbReference type="AlphaFoldDB" id="A0A0G0SDW9"/>
<keyword evidence="4 8" id="KW-1003">Cell membrane</keyword>
<protein>
    <recommendedName>
        <fullName evidence="8">Probable membrane transporter protein</fullName>
    </recommendedName>
</protein>